<keyword evidence="3" id="KW-0677">Repeat</keyword>
<dbReference type="Pfam" id="PF18962">
    <property type="entry name" value="Por_Secre_tail"/>
    <property type="match status" value="1"/>
</dbReference>
<organism evidence="6 7">
    <name type="scientific">Polaribacter porphyrae</name>
    <dbReference type="NCBI Taxonomy" id="1137780"/>
    <lineage>
        <taxon>Bacteria</taxon>
        <taxon>Pseudomonadati</taxon>
        <taxon>Bacteroidota</taxon>
        <taxon>Flavobacteriia</taxon>
        <taxon>Flavobacteriales</taxon>
        <taxon>Flavobacteriaceae</taxon>
    </lineage>
</organism>
<keyword evidence="2" id="KW-0732">Signal</keyword>
<feature type="domain" description="T9SS-like galactose binding" evidence="5">
    <location>
        <begin position="466"/>
        <end position="571"/>
    </location>
</feature>
<dbReference type="Gene3D" id="3.80.10.10">
    <property type="entry name" value="Ribonuclease Inhibitor"/>
    <property type="match status" value="2"/>
</dbReference>
<evidence type="ECO:0000256" key="2">
    <source>
        <dbReference type="ARBA" id="ARBA00022729"/>
    </source>
</evidence>
<dbReference type="PANTHER" id="PTHR47566:SF1">
    <property type="entry name" value="PROTEIN NUD1"/>
    <property type="match status" value="1"/>
</dbReference>
<accession>A0A2S7WR51</accession>
<dbReference type="AlphaFoldDB" id="A0A2S7WR51"/>
<protein>
    <submittedName>
        <fullName evidence="6">Uncharacterized protein</fullName>
    </submittedName>
</protein>
<dbReference type="RefSeq" id="WP_105016651.1">
    <property type="nucleotide sequence ID" value="NZ_MSCN01000001.1"/>
</dbReference>
<dbReference type="PANTHER" id="PTHR47566">
    <property type="match status" value="1"/>
</dbReference>
<keyword evidence="1" id="KW-0433">Leucine-rich repeat</keyword>
<dbReference type="EMBL" id="MSCN01000001">
    <property type="protein sequence ID" value="PQJ80054.1"/>
    <property type="molecule type" value="Genomic_DNA"/>
</dbReference>
<dbReference type="Pfam" id="PF23759">
    <property type="entry name" value="GBD_T9SS_assoc"/>
    <property type="match status" value="1"/>
</dbReference>
<dbReference type="Proteomes" id="UP000238882">
    <property type="component" value="Unassembled WGS sequence"/>
</dbReference>
<reference evidence="6 7" key="1">
    <citation type="submission" date="2016-12" db="EMBL/GenBank/DDBJ databases">
        <title>Trade-off between light-utilization and light-protection in marine flavobacteria.</title>
        <authorList>
            <person name="Kumagai Y."/>
            <person name="Yoshizawa S."/>
            <person name="Kogure K."/>
            <person name="Iwasaki W."/>
        </authorList>
    </citation>
    <scope>NUCLEOTIDE SEQUENCE [LARGE SCALE GENOMIC DNA]</scope>
    <source>
        <strain evidence="6 7">NBRC 108759</strain>
    </source>
</reference>
<dbReference type="InterPro" id="IPR026444">
    <property type="entry name" value="Secre_tail"/>
</dbReference>
<name>A0A2S7WR51_9FLAO</name>
<comment type="caution">
    <text evidence="6">The sequence shown here is derived from an EMBL/GenBank/DDBJ whole genome shotgun (WGS) entry which is preliminary data.</text>
</comment>
<dbReference type="SMART" id="SM00365">
    <property type="entry name" value="LRR_SD22"/>
    <property type="match status" value="7"/>
</dbReference>
<keyword evidence="7" id="KW-1185">Reference proteome</keyword>
<dbReference type="NCBIfam" id="TIGR04183">
    <property type="entry name" value="Por_Secre_tail"/>
    <property type="match status" value="1"/>
</dbReference>
<dbReference type="OrthoDB" id="1652165at2"/>
<gene>
    <name evidence="6" type="ORF">BTO18_13115</name>
</gene>
<proteinExistence type="predicted"/>
<evidence type="ECO:0000259" key="4">
    <source>
        <dbReference type="Pfam" id="PF18962"/>
    </source>
</evidence>
<feature type="domain" description="Secretion system C-terminal sorting" evidence="4">
    <location>
        <begin position="606"/>
        <end position="678"/>
    </location>
</feature>
<dbReference type="InterPro" id="IPR032675">
    <property type="entry name" value="LRR_dom_sf"/>
</dbReference>
<evidence type="ECO:0000313" key="6">
    <source>
        <dbReference type="EMBL" id="PQJ80054.1"/>
    </source>
</evidence>
<sequence length="679" mass="74719">MQSEFKTSCPDLVVIPDANFEAHLESLNLGNGIVGDTYVDRKLLEVATSLNIDSKNITNTSGLEYFTSLTFLSITDNGLSDIDLSKNELLETLIVDFNQFTTINLSKNTKLKTFEARNNKLASLDISLLVDLERLELEDNQLTELNTNSNTKLAVIDVKDNQIKELDFSNQPQLLIFEGNNNALQSLDIKNTANPIISTLNTTNNPNLTCIEVLNVAYFTSKSFSIDAQTNFYVDCPETTAIPDANFEAYLESINLGNGVADDGLVLTNKIETLTELNIESKNIADITGIQDFAALVELNAKNNTISQIDLSKNTDLEILFIANNQLSNLNLGNNLKLKNIDAGENNLSFINVSELKDLETLSLYKNQLTDINLQSNKKLQAFIANDNQLKYLDVRENTALFWFDADDNLLEDLMLKNGNNTKITQFSIAGNPNLECVEVDDVNFSNTNWTQKDASAIYNLDCAPANDDCAKAIPLIYNQPTSGDVNSGSANNTPFCAVGNVIADVWYTVVVPETGEFSIEGTTPIGNLKFAVYSSCQANAPLTCGSSISLKNLLVGETFYLKIWVEEASGKSTQNLNSGIFTIKASESSVLSVQNTTILEPKLKLFPNPTSSHVNIITLNNDVINSVEVYNLLGKKVLSEKVKNTTKTTLSTTQMSQGIYILKVKIEDKIVSKKLIIK</sequence>
<evidence type="ECO:0000256" key="1">
    <source>
        <dbReference type="ARBA" id="ARBA00022614"/>
    </source>
</evidence>
<evidence type="ECO:0000313" key="7">
    <source>
        <dbReference type="Proteomes" id="UP000238882"/>
    </source>
</evidence>
<dbReference type="InterPro" id="IPR052574">
    <property type="entry name" value="CDIRP"/>
</dbReference>
<dbReference type="InterPro" id="IPR056600">
    <property type="entry name" value="GBD_T9SS_assoc"/>
</dbReference>
<evidence type="ECO:0000259" key="5">
    <source>
        <dbReference type="Pfam" id="PF23759"/>
    </source>
</evidence>
<dbReference type="GO" id="GO:0035591">
    <property type="term" value="F:signaling adaptor activity"/>
    <property type="evidence" value="ECO:0007669"/>
    <property type="project" value="TreeGrafter"/>
</dbReference>
<dbReference type="SUPFAM" id="SSF52058">
    <property type="entry name" value="L domain-like"/>
    <property type="match status" value="2"/>
</dbReference>
<evidence type="ECO:0000256" key="3">
    <source>
        <dbReference type="ARBA" id="ARBA00022737"/>
    </source>
</evidence>